<dbReference type="InterPro" id="IPR018044">
    <property type="entry name" value="Peptidase_S11"/>
</dbReference>
<dbReference type="Proteomes" id="UP000035174">
    <property type="component" value="Unassembled WGS sequence"/>
</dbReference>
<dbReference type="EMBL" id="LCVB01000034">
    <property type="protein sequence ID" value="KLJ27891.1"/>
    <property type="molecule type" value="Genomic_DNA"/>
</dbReference>
<dbReference type="OMA" id="QNTHFQT"/>
<dbReference type="PANTHER" id="PTHR21581:SF11">
    <property type="entry name" value="D-ALANYL-D-ALANINE CARBOXYPEPTIDASE DACA"/>
    <property type="match status" value="1"/>
</dbReference>
<dbReference type="Gene3D" id="3.40.710.10">
    <property type="entry name" value="DD-peptidase/beta-lactamase superfamily"/>
    <property type="match status" value="1"/>
</dbReference>
<sequence length="411" mass="45983">MKKIITSILLLSCIFFMPTISAESFNASAKHALAVDLDSGKILYEKDANKPAAIASLTKIMTVYMVYKEIDNGNLKWNTKVNISDYPYQLTRESDASNVPLEKRRYTVKQLVDAAMISSANSAAIALAEHISGTESKFVDKMTAQLEKWGIHDSHLVNASGLNNSMLGNHIYPKSSQNDENKMSARDIAIVAYHLVNEYPSILKITSKSVAKFDKDIMHSYNYMLPDMPVFRPGITGLKTGTTELAGQSFIATSTESGMRLLTVIMHADKADKDKYARFTATNSLLNYITNTYEPNLVLAKGAAYKGKEASVRDGKEQSVIAVAKNDLKVVQKKNITKQNQLKINFKKELTAPITKKENLGKAYYVDLNKVGKGYLIKEPSVHLVAKDSIERSFFLKVWWNHFVRYVNEKL</sequence>
<dbReference type="SMART" id="SM00936">
    <property type="entry name" value="PBP5_C"/>
    <property type="match status" value="1"/>
</dbReference>
<feature type="signal peptide" evidence="16">
    <location>
        <begin position="1"/>
        <end position="22"/>
    </location>
</feature>
<dbReference type="InterPro" id="IPR001967">
    <property type="entry name" value="Peptidase_S11_N"/>
</dbReference>
<dbReference type="InterPro" id="IPR012907">
    <property type="entry name" value="Peptidase_S11_C"/>
</dbReference>
<evidence type="ECO:0000256" key="2">
    <source>
        <dbReference type="ARBA" id="ARBA00004752"/>
    </source>
</evidence>
<dbReference type="PANTHER" id="PTHR21581">
    <property type="entry name" value="D-ALANYL-D-ALANINE CARBOXYPEPTIDASE"/>
    <property type="match status" value="1"/>
</dbReference>
<comment type="pathway">
    <text evidence="2">Cell wall biogenesis; peptidoglycan biosynthesis.</text>
</comment>
<feature type="domain" description="Peptidase S11 D-Ala-D-Ala carboxypeptidase A C-terminal" evidence="17">
    <location>
        <begin position="293"/>
        <end position="392"/>
    </location>
</feature>
<evidence type="ECO:0000256" key="13">
    <source>
        <dbReference type="PIRSR" id="PIRSR618044-1"/>
    </source>
</evidence>
<evidence type="ECO:0000256" key="12">
    <source>
        <dbReference type="ARBA" id="ARBA00034000"/>
    </source>
</evidence>
<dbReference type="InterPro" id="IPR012338">
    <property type="entry name" value="Beta-lactam/transpept-like"/>
</dbReference>
<keyword evidence="7 16" id="KW-0732">Signal</keyword>
<evidence type="ECO:0000256" key="7">
    <source>
        <dbReference type="ARBA" id="ARBA00022729"/>
    </source>
</evidence>
<evidence type="ECO:0000256" key="11">
    <source>
        <dbReference type="ARBA" id="ARBA00023316"/>
    </source>
</evidence>
<evidence type="ECO:0000256" key="15">
    <source>
        <dbReference type="RuleBase" id="RU004016"/>
    </source>
</evidence>
<organism evidence="18 19">
    <name type="scientific">Streptococcus agalactiae</name>
    <dbReference type="NCBI Taxonomy" id="1311"/>
    <lineage>
        <taxon>Bacteria</taxon>
        <taxon>Bacillati</taxon>
        <taxon>Bacillota</taxon>
        <taxon>Bacilli</taxon>
        <taxon>Lactobacillales</taxon>
        <taxon>Streptococcaceae</taxon>
        <taxon>Streptococcus</taxon>
    </lineage>
</organism>
<feature type="active site" description="Acyl-ester intermediate" evidence="13">
    <location>
        <position position="56"/>
    </location>
</feature>
<evidence type="ECO:0000256" key="6">
    <source>
        <dbReference type="ARBA" id="ARBA00022670"/>
    </source>
</evidence>
<name>A0A076Z6W1_STRAG</name>
<keyword evidence="8" id="KW-0378">Hydrolase</keyword>
<evidence type="ECO:0000256" key="16">
    <source>
        <dbReference type="SAM" id="SignalP"/>
    </source>
</evidence>
<dbReference type="SUPFAM" id="SSF69189">
    <property type="entry name" value="Penicillin-binding protein associated domain"/>
    <property type="match status" value="1"/>
</dbReference>
<dbReference type="GO" id="GO:0009252">
    <property type="term" value="P:peptidoglycan biosynthetic process"/>
    <property type="evidence" value="ECO:0007669"/>
    <property type="project" value="UniProtKB-UniPathway"/>
</dbReference>
<dbReference type="InterPro" id="IPR015956">
    <property type="entry name" value="Peniciliin-bd_prot_C_sf"/>
</dbReference>
<dbReference type="Gene3D" id="2.60.410.10">
    <property type="entry name" value="D-Ala-D-Ala carboxypeptidase, C-terminal domain"/>
    <property type="match status" value="1"/>
</dbReference>
<feature type="binding site" evidence="14">
    <location>
        <position position="239"/>
    </location>
    <ligand>
        <name>substrate</name>
    </ligand>
</feature>
<dbReference type="Pfam" id="PF00768">
    <property type="entry name" value="Peptidase_S11"/>
    <property type="match status" value="1"/>
</dbReference>
<evidence type="ECO:0000313" key="18">
    <source>
        <dbReference type="EMBL" id="KLJ27891.1"/>
    </source>
</evidence>
<feature type="active site" description="Proton acceptor" evidence="13">
    <location>
        <position position="59"/>
    </location>
</feature>
<evidence type="ECO:0000256" key="4">
    <source>
        <dbReference type="ARBA" id="ARBA00012448"/>
    </source>
</evidence>
<evidence type="ECO:0000313" key="19">
    <source>
        <dbReference type="Proteomes" id="UP000035174"/>
    </source>
</evidence>
<dbReference type="Pfam" id="PF07943">
    <property type="entry name" value="PBP5_C"/>
    <property type="match status" value="1"/>
</dbReference>
<evidence type="ECO:0000256" key="10">
    <source>
        <dbReference type="ARBA" id="ARBA00022984"/>
    </source>
</evidence>
<accession>A0A076Z6W1</accession>
<reference evidence="18 19" key="1">
    <citation type="journal article" date="2015" name="PLoS ONE">
        <title>Genomic analysis reveals the molecular basis for capsule loss in the group B streptococcus population.</title>
        <authorList>
            <consortium name="DEVANI Consortium"/>
            <person name="Rosini R."/>
            <person name="Campisi E."/>
            <person name="De Chiara M."/>
            <person name="Tettelin H."/>
            <person name="Rinaudo D."/>
            <person name="Toniolo C."/>
            <person name="Metruccio M."/>
            <person name="Guidotti S."/>
            <person name="Sorensen U.B."/>
            <person name="Kilian M."/>
            <person name="Ramirez M."/>
            <person name="Janulczyk R."/>
            <person name="Donati C."/>
            <person name="Grandi G."/>
            <person name="Margarit I."/>
        </authorList>
    </citation>
    <scope>NUCLEOTIDE SEQUENCE [LARGE SCALE GENOMIC DNA]</scope>
    <source>
        <strain evidence="18 19">ES-PW-063</strain>
    </source>
</reference>
<comment type="function">
    <text evidence="1">Removes C-terminal D-alanyl residues from sugar-peptide cell wall precursors.</text>
</comment>
<evidence type="ECO:0000256" key="1">
    <source>
        <dbReference type="ARBA" id="ARBA00003217"/>
    </source>
</evidence>
<evidence type="ECO:0000256" key="8">
    <source>
        <dbReference type="ARBA" id="ARBA00022801"/>
    </source>
</evidence>
<dbReference type="InterPro" id="IPR037167">
    <property type="entry name" value="Peptidase_S11_C_sf"/>
</dbReference>
<comment type="similarity">
    <text evidence="3 15">Belongs to the peptidase S11 family.</text>
</comment>
<keyword evidence="6" id="KW-0645">Protease</keyword>
<dbReference type="GO" id="GO:0071555">
    <property type="term" value="P:cell wall organization"/>
    <property type="evidence" value="ECO:0007669"/>
    <property type="project" value="UniProtKB-KW"/>
</dbReference>
<evidence type="ECO:0000256" key="9">
    <source>
        <dbReference type="ARBA" id="ARBA00022960"/>
    </source>
</evidence>
<protein>
    <recommendedName>
        <fullName evidence="4">serine-type D-Ala-D-Ala carboxypeptidase</fullName>
        <ecNumber evidence="4">3.4.16.4</ecNumber>
    </recommendedName>
</protein>
<dbReference type="GO" id="GO:0006508">
    <property type="term" value="P:proteolysis"/>
    <property type="evidence" value="ECO:0007669"/>
    <property type="project" value="UniProtKB-KW"/>
</dbReference>
<keyword evidence="10" id="KW-0573">Peptidoglycan synthesis</keyword>
<comment type="catalytic activity">
    <reaction evidence="12">
        <text>Preferential cleavage: (Ac)2-L-Lys-D-Ala-|-D-Ala. Also transpeptidation of peptidyl-alanyl moieties that are N-acyl substituents of D-alanine.</text>
        <dbReference type="EC" id="3.4.16.4"/>
    </reaction>
</comment>
<feature type="chain" id="PRO_5043118327" description="serine-type D-Ala-D-Ala carboxypeptidase" evidence="16">
    <location>
        <begin position="23"/>
        <end position="411"/>
    </location>
</feature>
<dbReference type="AlphaFoldDB" id="A0A076Z6W1"/>
<keyword evidence="11" id="KW-0961">Cell wall biogenesis/degradation</keyword>
<dbReference type="SUPFAM" id="SSF56601">
    <property type="entry name" value="beta-lactamase/transpeptidase-like"/>
    <property type="match status" value="1"/>
</dbReference>
<keyword evidence="9" id="KW-0133">Cell shape</keyword>
<feature type="active site" evidence="13">
    <location>
        <position position="119"/>
    </location>
</feature>
<keyword evidence="5" id="KW-0121">Carboxypeptidase</keyword>
<dbReference type="EC" id="3.4.16.4" evidence="4"/>
<evidence type="ECO:0000256" key="3">
    <source>
        <dbReference type="ARBA" id="ARBA00007164"/>
    </source>
</evidence>
<dbReference type="GO" id="GO:0008360">
    <property type="term" value="P:regulation of cell shape"/>
    <property type="evidence" value="ECO:0007669"/>
    <property type="project" value="UniProtKB-KW"/>
</dbReference>
<proteinExistence type="inferred from homology"/>
<evidence type="ECO:0000259" key="17">
    <source>
        <dbReference type="SMART" id="SM00936"/>
    </source>
</evidence>
<dbReference type="NCBIfam" id="NF038273">
    <property type="entry name" value="strep_PBP3"/>
    <property type="match status" value="1"/>
</dbReference>
<dbReference type="PRINTS" id="PR00725">
    <property type="entry name" value="DADACBPTASE1"/>
</dbReference>
<dbReference type="RefSeq" id="WP_000720940.1">
    <property type="nucleotide sequence ID" value="NZ_AP018935.1"/>
</dbReference>
<dbReference type="GO" id="GO:0009002">
    <property type="term" value="F:serine-type D-Ala-D-Ala carboxypeptidase activity"/>
    <property type="evidence" value="ECO:0007669"/>
    <property type="project" value="UniProtKB-EC"/>
</dbReference>
<evidence type="ECO:0000256" key="14">
    <source>
        <dbReference type="PIRSR" id="PIRSR618044-2"/>
    </source>
</evidence>
<comment type="caution">
    <text evidence="18">The sequence shown here is derived from an EMBL/GenBank/DDBJ whole genome shotgun (WGS) entry which is preliminary data.</text>
</comment>
<gene>
    <name evidence="18" type="ORF">WA45_09520</name>
</gene>
<evidence type="ECO:0000256" key="5">
    <source>
        <dbReference type="ARBA" id="ARBA00022645"/>
    </source>
</evidence>